<comment type="caution">
    <text evidence="2">The sequence shown here is derived from an EMBL/GenBank/DDBJ whole genome shotgun (WGS) entry which is preliminary data.</text>
</comment>
<dbReference type="EMBL" id="JAAQPH010000017">
    <property type="protein sequence ID" value="NIA70903.1"/>
    <property type="molecule type" value="Genomic_DNA"/>
</dbReference>
<name>A0A967K995_9PROT</name>
<keyword evidence="3" id="KW-1185">Reference proteome</keyword>
<accession>A0A967K995</accession>
<reference evidence="2" key="1">
    <citation type="submission" date="2020-03" db="EMBL/GenBank/DDBJ databases">
        <title>Genome of Pelagibius litoralis DSM 21314T.</title>
        <authorList>
            <person name="Wang G."/>
        </authorList>
    </citation>
    <scope>NUCLEOTIDE SEQUENCE</scope>
    <source>
        <strain evidence="2">DSM 21314</strain>
    </source>
</reference>
<sequence length="71" mass="7959">MIERRHQTRRPPSLNRQDFLRLTIAVALVLLAATTWRHSQTEAPSVRAISAQHHQVPANELPSGGWLDPSA</sequence>
<dbReference type="RefSeq" id="WP_167227985.1">
    <property type="nucleotide sequence ID" value="NZ_JAAQPH010000017.1"/>
</dbReference>
<feature type="region of interest" description="Disordered" evidence="1">
    <location>
        <begin position="47"/>
        <end position="71"/>
    </location>
</feature>
<organism evidence="2 3">
    <name type="scientific">Pelagibius litoralis</name>
    <dbReference type="NCBI Taxonomy" id="374515"/>
    <lineage>
        <taxon>Bacteria</taxon>
        <taxon>Pseudomonadati</taxon>
        <taxon>Pseudomonadota</taxon>
        <taxon>Alphaproteobacteria</taxon>
        <taxon>Rhodospirillales</taxon>
        <taxon>Rhodovibrionaceae</taxon>
        <taxon>Pelagibius</taxon>
    </lineage>
</organism>
<evidence type="ECO:0000256" key="1">
    <source>
        <dbReference type="SAM" id="MobiDB-lite"/>
    </source>
</evidence>
<evidence type="ECO:0000313" key="2">
    <source>
        <dbReference type="EMBL" id="NIA70903.1"/>
    </source>
</evidence>
<dbReference type="AlphaFoldDB" id="A0A967K995"/>
<gene>
    <name evidence="2" type="ORF">HBA54_20080</name>
</gene>
<protein>
    <submittedName>
        <fullName evidence="2">Uncharacterized protein</fullName>
    </submittedName>
</protein>
<proteinExistence type="predicted"/>
<evidence type="ECO:0000313" key="3">
    <source>
        <dbReference type="Proteomes" id="UP000761264"/>
    </source>
</evidence>
<dbReference type="Proteomes" id="UP000761264">
    <property type="component" value="Unassembled WGS sequence"/>
</dbReference>